<dbReference type="Proteomes" id="UP000031271">
    <property type="component" value="Chromosome"/>
</dbReference>
<gene>
    <name evidence="2" type="ORF">CL52_14365</name>
</gene>
<organism evidence="2 3">
    <name type="scientific">Stutzerimonas balearica DSM 6083</name>
    <dbReference type="NCBI Taxonomy" id="1123016"/>
    <lineage>
        <taxon>Bacteria</taxon>
        <taxon>Pseudomonadati</taxon>
        <taxon>Pseudomonadota</taxon>
        <taxon>Gammaproteobacteria</taxon>
        <taxon>Pseudomonadales</taxon>
        <taxon>Pseudomonadaceae</taxon>
        <taxon>Stutzerimonas</taxon>
    </lineage>
</organism>
<reference evidence="2 3" key="2">
    <citation type="journal article" name="Genome Announc.">
        <title>Complete Genome Sequence of Pseudomonas balearica DSM 6083T.</title>
        <authorList>
            <person name="Bennasar-Figueras A."/>
            <person name="Salva-Serra F."/>
            <person name="Jaen-Luchoro D."/>
            <person name="Segui C."/>
            <person name="Aliaga F."/>
            <person name="Busquets A."/>
            <person name="Gomila M."/>
            <person name="Moore E.R."/>
            <person name="Lalucat J."/>
        </authorList>
    </citation>
    <scope>NUCLEOTIDE SEQUENCE [LARGE SCALE GENOMIC DNA]</scope>
    <source>
        <strain evidence="3">DSM 6083</strain>
    </source>
</reference>
<evidence type="ECO:0000256" key="1">
    <source>
        <dbReference type="SAM" id="MobiDB-lite"/>
    </source>
</evidence>
<name>A0A8D4C3T0_9GAMM</name>
<feature type="compositionally biased region" description="Basic and acidic residues" evidence="1">
    <location>
        <begin position="83"/>
        <end position="92"/>
    </location>
</feature>
<evidence type="ECO:0000313" key="2">
    <source>
        <dbReference type="EMBL" id="AJE17392.1"/>
    </source>
</evidence>
<feature type="region of interest" description="Disordered" evidence="1">
    <location>
        <begin position="239"/>
        <end position="272"/>
    </location>
</feature>
<proteinExistence type="predicted"/>
<sequence>MPSGIPAPVEGEVAAVVELHGDAQVVVGVDLVFGDRRGQPVDLPLPAQRGVRAQRQVGVFLQDGDIVTGMQADGLCRRPTRLGRRDSGEHRGRPQLPEFLPATRQGRTRCTQARQLAAGPVRGVATGRRLAQHLGDIGAGPPVDDADIDAAALVGVERGRLATVAAAGIEPTVARVELELQGAVLLHREALGVVQRAEDRPPLADACPGRQLRRVADAQRPGDLNAALEHEGQPIAGLYLQAGVQPGPDAPGQVQRAQPEHRLARQRRRDVG</sequence>
<accession>A0A8D4C3T0</accession>
<feature type="region of interest" description="Disordered" evidence="1">
    <location>
        <begin position="78"/>
        <end position="101"/>
    </location>
</feature>
<reference evidence="3" key="1">
    <citation type="submission" date="2014-03" db="EMBL/GenBank/DDBJ databases">
        <title>Complete genome of Pseudomonas balearica DSM 6083T, a sewage water isolate from an enrichment with 2-methylnaphthalene.</title>
        <authorList>
            <person name="Salva-Serra F."/>
            <person name="Jaen-Luchoro D."/>
            <person name="Busquets A."/>
            <person name="Pena A."/>
            <person name="Gomila M."/>
            <person name="Bosch R."/>
            <person name="Nogales B."/>
            <person name="Garcia-Valdes E."/>
            <person name="Lalucat J."/>
            <person name="Bennasar A."/>
        </authorList>
    </citation>
    <scope>NUCLEOTIDE SEQUENCE [LARGE SCALE GENOMIC DNA]</scope>
    <source>
        <strain evidence="3">DSM 6083</strain>
    </source>
</reference>
<protein>
    <submittedName>
        <fullName evidence="2">Uncharacterized protein</fullName>
    </submittedName>
</protein>
<evidence type="ECO:0000313" key="3">
    <source>
        <dbReference type="Proteomes" id="UP000031271"/>
    </source>
</evidence>
<dbReference type="KEGG" id="pbm:CL52_14365"/>
<dbReference type="AlphaFoldDB" id="A0A8D4C3T0"/>
<feature type="compositionally biased region" description="Basic and acidic residues" evidence="1">
    <location>
        <begin position="258"/>
        <end position="272"/>
    </location>
</feature>
<dbReference type="EMBL" id="CP007511">
    <property type="protein sequence ID" value="AJE17392.1"/>
    <property type="molecule type" value="Genomic_DNA"/>
</dbReference>